<sequence>MPAAITDKLNKSFSFLTKSLSAGISDSDTTIPFNNVTNIPTDTAVHFIIDRVD</sequence>
<feature type="non-terminal residue" evidence="1">
    <location>
        <position position="53"/>
    </location>
</feature>
<reference evidence="1 2" key="2">
    <citation type="submission" date="2019-08" db="EMBL/GenBank/DDBJ databases">
        <authorList>
            <person name="Henke P."/>
        </authorList>
    </citation>
    <scope>NUCLEOTIDE SEQUENCE [LARGE SCALE GENOMIC DNA]</scope>
    <source>
        <strain evidence="1">Phe10_nw2017</strain>
    </source>
</reference>
<protein>
    <submittedName>
        <fullName evidence="1">Uncharacterized protein</fullName>
    </submittedName>
</protein>
<name>A0A5C6MA56_9PLAN</name>
<comment type="caution">
    <text evidence="1">The sequence shown here is derived from an EMBL/GenBank/DDBJ whole genome shotgun (WGS) entry which is preliminary data.</text>
</comment>
<keyword evidence="2" id="KW-1185">Reference proteome</keyword>
<evidence type="ECO:0000313" key="2">
    <source>
        <dbReference type="Proteomes" id="UP000321083"/>
    </source>
</evidence>
<dbReference type="EMBL" id="SRHE01000171">
    <property type="protein sequence ID" value="TWW09821.1"/>
    <property type="molecule type" value="Genomic_DNA"/>
</dbReference>
<gene>
    <name evidence="1" type="ORF">E3A20_10530</name>
</gene>
<reference evidence="1 2" key="1">
    <citation type="submission" date="2019-08" db="EMBL/GenBank/DDBJ databases">
        <title>100 year-old enigma solved: identification of Planctomyces bekefii, the type genus and species of the phylum Planctomycetes.</title>
        <authorList>
            <person name="Svetlana D.N."/>
            <person name="Overmann J."/>
        </authorList>
    </citation>
    <scope>NUCLEOTIDE SEQUENCE [LARGE SCALE GENOMIC DNA]</scope>
    <source>
        <strain evidence="1">Phe10_nw2017</strain>
    </source>
</reference>
<proteinExistence type="predicted"/>
<dbReference type="AlphaFoldDB" id="A0A5C6MA56"/>
<accession>A0A5C6MA56</accession>
<evidence type="ECO:0000313" key="1">
    <source>
        <dbReference type="EMBL" id="TWW09821.1"/>
    </source>
</evidence>
<organism evidence="1 2">
    <name type="scientific">Planctomyces bekefii</name>
    <dbReference type="NCBI Taxonomy" id="1653850"/>
    <lineage>
        <taxon>Bacteria</taxon>
        <taxon>Pseudomonadati</taxon>
        <taxon>Planctomycetota</taxon>
        <taxon>Planctomycetia</taxon>
        <taxon>Planctomycetales</taxon>
        <taxon>Planctomycetaceae</taxon>
        <taxon>Planctomyces</taxon>
    </lineage>
</organism>
<dbReference type="Proteomes" id="UP000321083">
    <property type="component" value="Unassembled WGS sequence"/>
</dbReference>